<dbReference type="EMBL" id="JAVRRD010000001">
    <property type="protein sequence ID" value="KAK5064620.1"/>
    <property type="molecule type" value="Genomic_DNA"/>
</dbReference>
<name>A0AAV9NUL4_9EURO</name>
<dbReference type="Proteomes" id="UP001358417">
    <property type="component" value="Unassembled WGS sequence"/>
</dbReference>
<organism evidence="2 3">
    <name type="scientific">Exophiala bonariae</name>
    <dbReference type="NCBI Taxonomy" id="1690606"/>
    <lineage>
        <taxon>Eukaryota</taxon>
        <taxon>Fungi</taxon>
        <taxon>Dikarya</taxon>
        <taxon>Ascomycota</taxon>
        <taxon>Pezizomycotina</taxon>
        <taxon>Eurotiomycetes</taxon>
        <taxon>Chaetothyriomycetidae</taxon>
        <taxon>Chaetothyriales</taxon>
        <taxon>Herpotrichiellaceae</taxon>
        <taxon>Exophiala</taxon>
    </lineage>
</organism>
<comment type="caution">
    <text evidence="2">The sequence shown here is derived from an EMBL/GenBank/DDBJ whole genome shotgun (WGS) entry which is preliminary data.</text>
</comment>
<feature type="region of interest" description="Disordered" evidence="1">
    <location>
        <begin position="1"/>
        <end position="37"/>
    </location>
</feature>
<evidence type="ECO:0000313" key="3">
    <source>
        <dbReference type="Proteomes" id="UP001358417"/>
    </source>
</evidence>
<dbReference type="RefSeq" id="XP_064711944.1">
    <property type="nucleotide sequence ID" value="XM_064844084.1"/>
</dbReference>
<feature type="compositionally biased region" description="Basic and acidic residues" evidence="1">
    <location>
        <begin position="13"/>
        <end position="22"/>
    </location>
</feature>
<accession>A0AAV9NUL4</accession>
<reference evidence="2 3" key="1">
    <citation type="submission" date="2023-08" db="EMBL/GenBank/DDBJ databases">
        <title>Black Yeasts Isolated from many extreme environments.</title>
        <authorList>
            <person name="Coleine C."/>
            <person name="Stajich J.E."/>
            <person name="Selbmann L."/>
        </authorList>
    </citation>
    <scope>NUCLEOTIDE SEQUENCE [LARGE SCALE GENOMIC DNA]</scope>
    <source>
        <strain evidence="2 3">CCFEE 5792</strain>
    </source>
</reference>
<sequence length="162" mass="18325">MSQPTEDINTKAAKREDDDHGNHLHANPANTEQTTTTTIPFEPIQRFRFINHFPPVEPWNTYSRLTGECGSAIQRLHMKDVARMPLEAGVDPRNGSLELTLAIRQAIQPHFVGYARSPTLKQTFARASEQHLINRSNGTTERLPPWIQSSRAGMDNRVRTSN</sequence>
<evidence type="ECO:0000313" key="2">
    <source>
        <dbReference type="EMBL" id="KAK5064620.1"/>
    </source>
</evidence>
<gene>
    <name evidence="2" type="ORF">LTR84_000454</name>
</gene>
<proteinExistence type="predicted"/>
<dbReference type="AlphaFoldDB" id="A0AAV9NUL4"/>
<dbReference type="GeneID" id="89968676"/>
<keyword evidence="3" id="KW-1185">Reference proteome</keyword>
<evidence type="ECO:0000256" key="1">
    <source>
        <dbReference type="SAM" id="MobiDB-lite"/>
    </source>
</evidence>
<protein>
    <submittedName>
        <fullName evidence="2">Uncharacterized protein</fullName>
    </submittedName>
</protein>